<organism evidence="2 3">
    <name type="scientific">Aminipila terrae</name>
    <dbReference type="NCBI Taxonomy" id="2697030"/>
    <lineage>
        <taxon>Bacteria</taxon>
        <taxon>Bacillati</taxon>
        <taxon>Bacillota</taxon>
        <taxon>Clostridia</taxon>
        <taxon>Peptostreptococcales</taxon>
        <taxon>Anaerovoracaceae</taxon>
        <taxon>Aminipila</taxon>
    </lineage>
</organism>
<evidence type="ECO:0008006" key="4">
    <source>
        <dbReference type="Google" id="ProtNLM"/>
    </source>
</evidence>
<evidence type="ECO:0000313" key="2">
    <source>
        <dbReference type="EMBL" id="QHI73461.1"/>
    </source>
</evidence>
<keyword evidence="3" id="KW-1185">Reference proteome</keyword>
<gene>
    <name evidence="2" type="ORF">Ami3637_14710</name>
</gene>
<keyword evidence="1" id="KW-0732">Signal</keyword>
<name>A0A6P1MI94_9FIRM</name>
<sequence>MKQKVAILLILLIVSLTFAACSTITSANQATADSDSSKPISIPEFFNDLGKTLNTLKKEHPRDEILIQNDGLPDSATASFGGSEGKYAYFFFDGQDTNFEDVMGKYGNQLKCSGFITTADVLSPEMEDDMTFSDFLSLIGVSDYEYGSKEGSIQGWLNFKYNNMVVWINTNEATTHGGWEFTAIERVKKSAPVVIYDEEIYHQNYNLANTASPSEQ</sequence>
<dbReference type="AlphaFoldDB" id="A0A6P1MI94"/>
<dbReference type="Proteomes" id="UP000463883">
    <property type="component" value="Chromosome"/>
</dbReference>
<dbReference type="PROSITE" id="PS51257">
    <property type="entry name" value="PROKAR_LIPOPROTEIN"/>
    <property type="match status" value="1"/>
</dbReference>
<accession>A0A6P1MI94</accession>
<proteinExistence type="predicted"/>
<dbReference type="EMBL" id="CP047591">
    <property type="protein sequence ID" value="QHI73461.1"/>
    <property type="molecule type" value="Genomic_DNA"/>
</dbReference>
<reference evidence="2 3" key="1">
    <citation type="submission" date="2020-01" db="EMBL/GenBank/DDBJ databases">
        <title>Genomic analysis of Aminipila sp. CBA3637.</title>
        <authorList>
            <person name="Kim Y.B."/>
            <person name="Roh S.W."/>
        </authorList>
    </citation>
    <scope>NUCLEOTIDE SEQUENCE [LARGE SCALE GENOMIC DNA]</scope>
    <source>
        <strain evidence="2 3">CBA3637</strain>
    </source>
</reference>
<protein>
    <recommendedName>
        <fullName evidence="4">Lipoprotein</fullName>
    </recommendedName>
</protein>
<evidence type="ECO:0000313" key="3">
    <source>
        <dbReference type="Proteomes" id="UP000463883"/>
    </source>
</evidence>
<dbReference type="RefSeq" id="WP_162363226.1">
    <property type="nucleotide sequence ID" value="NZ_CP047591.1"/>
</dbReference>
<dbReference type="KEGG" id="amic:Ami3637_14710"/>
<feature type="signal peptide" evidence="1">
    <location>
        <begin position="1"/>
        <end position="19"/>
    </location>
</feature>
<feature type="chain" id="PRO_5038688161" description="Lipoprotein" evidence="1">
    <location>
        <begin position="20"/>
        <end position="216"/>
    </location>
</feature>
<evidence type="ECO:0000256" key="1">
    <source>
        <dbReference type="SAM" id="SignalP"/>
    </source>
</evidence>